<evidence type="ECO:0000313" key="4">
    <source>
        <dbReference type="Proteomes" id="UP001054902"/>
    </source>
</evidence>
<evidence type="ECO:0000256" key="1">
    <source>
        <dbReference type="SAM" id="Phobius"/>
    </source>
</evidence>
<keyword evidence="4" id="KW-1185">Reference proteome</keyword>
<feature type="chain" id="PRO_5041987227" evidence="2">
    <location>
        <begin position="22"/>
        <end position="238"/>
    </location>
</feature>
<feature type="transmembrane region" description="Helical" evidence="1">
    <location>
        <begin position="163"/>
        <end position="180"/>
    </location>
</feature>
<comment type="caution">
    <text evidence="3">The sequence shown here is derived from an EMBL/GenBank/DDBJ whole genome shotgun (WGS) entry which is preliminary data.</text>
</comment>
<reference evidence="3 4" key="1">
    <citation type="journal article" date="2021" name="Sci. Rep.">
        <title>The genome of the diatom Chaetoceros tenuissimus carries an ancient integrated fragment of an extant virus.</title>
        <authorList>
            <person name="Hongo Y."/>
            <person name="Kimura K."/>
            <person name="Takaki Y."/>
            <person name="Yoshida Y."/>
            <person name="Baba S."/>
            <person name="Kobayashi G."/>
            <person name="Nagasaki K."/>
            <person name="Hano T."/>
            <person name="Tomaru Y."/>
        </authorList>
    </citation>
    <scope>NUCLEOTIDE SEQUENCE [LARGE SCALE GENOMIC DNA]</scope>
    <source>
        <strain evidence="3 4">NIES-3715</strain>
    </source>
</reference>
<dbReference type="Proteomes" id="UP001054902">
    <property type="component" value="Unassembled WGS sequence"/>
</dbReference>
<name>A0AAD3CPJ0_9STRA</name>
<keyword evidence="1" id="KW-0472">Membrane</keyword>
<accession>A0AAD3CPJ0</accession>
<gene>
    <name evidence="3" type="ORF">CTEN210_06163</name>
</gene>
<feature type="transmembrane region" description="Helical" evidence="1">
    <location>
        <begin position="192"/>
        <end position="211"/>
    </location>
</feature>
<protein>
    <submittedName>
        <fullName evidence="3">Uncharacterized protein</fullName>
    </submittedName>
</protein>
<organism evidence="3 4">
    <name type="scientific">Chaetoceros tenuissimus</name>
    <dbReference type="NCBI Taxonomy" id="426638"/>
    <lineage>
        <taxon>Eukaryota</taxon>
        <taxon>Sar</taxon>
        <taxon>Stramenopiles</taxon>
        <taxon>Ochrophyta</taxon>
        <taxon>Bacillariophyta</taxon>
        <taxon>Coscinodiscophyceae</taxon>
        <taxon>Chaetocerotophycidae</taxon>
        <taxon>Chaetocerotales</taxon>
        <taxon>Chaetocerotaceae</taxon>
        <taxon>Chaetoceros</taxon>
    </lineage>
</organism>
<keyword evidence="1" id="KW-1133">Transmembrane helix</keyword>
<evidence type="ECO:0000256" key="2">
    <source>
        <dbReference type="SAM" id="SignalP"/>
    </source>
</evidence>
<feature type="signal peptide" evidence="2">
    <location>
        <begin position="1"/>
        <end position="21"/>
    </location>
</feature>
<sequence>MKRNRISAWKCKCLLFQLAFTLPPKENVASAFLVQQTEVLTRSQRGTRRIEIISAPKTFNGYKFASSRTHKRSLMRLYNDRKDRDTTLENVLAPFDSILRLLSTEVISGIPLIYPLFALGFNFYFNNATSVIFDVSLVVFYMLSSQLKGEDLLDEDDDTALRFLDFLSVFGAFATALLISPNGFLSREQSPNNLFIIPTSLLLGIFIISNLPGESSQKIEEEAEKRLLELFDERLDKN</sequence>
<dbReference type="EMBL" id="BLLK01000038">
    <property type="protein sequence ID" value="GFH49687.1"/>
    <property type="molecule type" value="Genomic_DNA"/>
</dbReference>
<evidence type="ECO:0000313" key="3">
    <source>
        <dbReference type="EMBL" id="GFH49687.1"/>
    </source>
</evidence>
<keyword evidence="2" id="KW-0732">Signal</keyword>
<proteinExistence type="predicted"/>
<dbReference type="AlphaFoldDB" id="A0AAD3CPJ0"/>
<feature type="transmembrane region" description="Helical" evidence="1">
    <location>
        <begin position="124"/>
        <end position="143"/>
    </location>
</feature>
<keyword evidence="1" id="KW-0812">Transmembrane</keyword>